<protein>
    <submittedName>
        <fullName evidence="1">Uncharacterized protein</fullName>
    </submittedName>
</protein>
<dbReference type="OMA" id="MCSEAYR"/>
<dbReference type="GeneID" id="1463597"/>
<evidence type="ECO:0000313" key="2">
    <source>
        <dbReference type="Proteomes" id="UP000651120"/>
    </source>
</evidence>
<accession>A0A832T163</accession>
<evidence type="ECO:0000313" key="1">
    <source>
        <dbReference type="EMBL" id="HII47294.1"/>
    </source>
</evidence>
<proteinExistence type="predicted"/>
<dbReference type="RefSeq" id="WP_011008904.1">
    <property type="nucleotide sequence ID" value="NZ_DUJP01000028.1"/>
</dbReference>
<name>A0A832T163_9CREN</name>
<dbReference type="Proteomes" id="UP000651120">
    <property type="component" value="Unassembled WGS sequence"/>
</dbReference>
<organism evidence="1 2">
    <name type="scientific">Pyrobaculum aerophilum</name>
    <dbReference type="NCBI Taxonomy" id="13773"/>
    <lineage>
        <taxon>Archaea</taxon>
        <taxon>Thermoproteota</taxon>
        <taxon>Thermoprotei</taxon>
        <taxon>Thermoproteales</taxon>
        <taxon>Thermoproteaceae</taxon>
        <taxon>Pyrobaculum</taxon>
    </lineage>
</organism>
<gene>
    <name evidence="1" type="ORF">HA333_07580</name>
</gene>
<sequence>MICETLVRGALCSQAYRKWERPDFFKKLGLPPPTATPKCTGLEEAAAYIIDHFILPYYKGLPARLTPEIVEALEAVSAPIIALEEELAAYVPEDPLMVFSGPCVFGLRLQKNVVITGPELIINKLDSYVTPKRHFVAIESGDPEEISARYGVEAVVSCLAEPPVPLKRYVITCWEYQWLGDLLSKALGFEPPSGGIPAPLRNAKLLIKYPKKRLK</sequence>
<dbReference type="EMBL" id="DUJP01000028">
    <property type="protein sequence ID" value="HII47294.1"/>
    <property type="molecule type" value="Genomic_DNA"/>
</dbReference>
<reference evidence="1" key="1">
    <citation type="journal article" date="2020" name="bioRxiv">
        <title>A rank-normalized archaeal taxonomy based on genome phylogeny resolves widespread incomplete and uneven classifications.</title>
        <authorList>
            <person name="Rinke C."/>
            <person name="Chuvochina M."/>
            <person name="Mussig A.J."/>
            <person name="Chaumeil P.-A."/>
            <person name="Waite D.W."/>
            <person name="Whitman W.B."/>
            <person name="Parks D.H."/>
            <person name="Hugenholtz P."/>
        </authorList>
    </citation>
    <scope>NUCLEOTIDE SEQUENCE</scope>
    <source>
        <strain evidence="1">UBA8839</strain>
    </source>
</reference>
<comment type="caution">
    <text evidence="1">The sequence shown here is derived from an EMBL/GenBank/DDBJ whole genome shotgun (WGS) entry which is preliminary data.</text>
</comment>
<dbReference type="AlphaFoldDB" id="A0A832T163"/>